<evidence type="ECO:0000313" key="2">
    <source>
        <dbReference type="EMBL" id="KAK3178215.1"/>
    </source>
</evidence>
<feature type="region of interest" description="Disordered" evidence="1">
    <location>
        <begin position="1"/>
        <end position="36"/>
    </location>
</feature>
<evidence type="ECO:0000256" key="1">
    <source>
        <dbReference type="SAM" id="MobiDB-lite"/>
    </source>
</evidence>
<feature type="compositionally biased region" description="Polar residues" evidence="1">
    <location>
        <begin position="158"/>
        <end position="173"/>
    </location>
</feature>
<dbReference type="Proteomes" id="UP001276659">
    <property type="component" value="Unassembled WGS sequence"/>
</dbReference>
<dbReference type="AlphaFoldDB" id="A0AAD9ZGB0"/>
<evidence type="ECO:0000313" key="3">
    <source>
        <dbReference type="Proteomes" id="UP001276659"/>
    </source>
</evidence>
<feature type="region of interest" description="Disordered" evidence="1">
    <location>
        <begin position="55"/>
        <end position="173"/>
    </location>
</feature>
<comment type="caution">
    <text evidence="2">The sequence shown here is derived from an EMBL/GenBank/DDBJ whole genome shotgun (WGS) entry which is preliminary data.</text>
</comment>
<sequence>MKIPSPVPLEELHGDDVQTTERISHDGFSSPQAKLRDSELMRAQMVDVARAEYSELGALGPSIVTGYNPGDMESADEGSRLAASESTGNPAQAGVGSQTQSEVQAEDAWSADRSSHPHSSSTLPKEGVADPQTLGKRAPCATVEEHRTKRRRVESPGNLEQTANTDTGASLQTDPLSLDLRASSQSLDPEEQPGDPFRAPNGLSALLSIEAGQNGQPFLVLDIRINKGRKDRPVSDEPSQRIEFSVVWRPKVLVNNNLMIGDLDLQCNLDIELGVPLHHPTIVNKCPPEK</sequence>
<name>A0AAD9ZGB0_9LECA</name>
<protein>
    <submittedName>
        <fullName evidence="2">Uncharacterized protein</fullName>
    </submittedName>
</protein>
<organism evidence="2 3">
    <name type="scientific">Lepraria neglecta</name>
    <dbReference type="NCBI Taxonomy" id="209136"/>
    <lineage>
        <taxon>Eukaryota</taxon>
        <taxon>Fungi</taxon>
        <taxon>Dikarya</taxon>
        <taxon>Ascomycota</taxon>
        <taxon>Pezizomycotina</taxon>
        <taxon>Lecanoromycetes</taxon>
        <taxon>OSLEUM clade</taxon>
        <taxon>Lecanoromycetidae</taxon>
        <taxon>Lecanorales</taxon>
        <taxon>Lecanorineae</taxon>
        <taxon>Stereocaulaceae</taxon>
        <taxon>Lepraria</taxon>
    </lineage>
</organism>
<gene>
    <name evidence="2" type="ORF">OEA41_000348</name>
</gene>
<keyword evidence="3" id="KW-1185">Reference proteome</keyword>
<feature type="compositionally biased region" description="Polar residues" evidence="1">
    <location>
        <begin position="84"/>
        <end position="103"/>
    </location>
</feature>
<accession>A0AAD9ZGB0</accession>
<reference evidence="2" key="1">
    <citation type="submission" date="2022-11" db="EMBL/GenBank/DDBJ databases">
        <title>Chromosomal genome sequence assembly and mating type (MAT) locus characterization of the leprose asexual lichenized fungus Lepraria neglecta (Nyl.) Erichsen.</title>
        <authorList>
            <person name="Allen J.L."/>
            <person name="Pfeffer B."/>
        </authorList>
    </citation>
    <scope>NUCLEOTIDE SEQUENCE</scope>
    <source>
        <strain evidence="2">Allen 5258</strain>
    </source>
</reference>
<proteinExistence type="predicted"/>
<dbReference type="EMBL" id="JASNWA010000003">
    <property type="protein sequence ID" value="KAK3178215.1"/>
    <property type="molecule type" value="Genomic_DNA"/>
</dbReference>